<sequence length="252" mass="26750">MSFDWIVLWLMTGLRATGIVMLLPAPGGRSLPPTLRVACSMMIATLVAGPLAGTATPRLESWGQLVTAVVAELLLGFALGFVGRTIITGAEVGGRMMANELGLMAAPGFDVPTPSQEPLPSFIGNFACLMFFVMGGHYGALAAFARSFDLAPAGAARFSLIAGDTLVTASAFVIELGLRLAAPFIALNFVITMGFSILGRAVPRMNVFIISYPVRTIMGFSMLAGAGALFARYLWNANDNLPWWMLELVGRQ</sequence>
<keyword evidence="4 7" id="KW-0812">Transmembrane</keyword>
<dbReference type="EMBL" id="LRRQ01000126">
    <property type="protein sequence ID" value="OAM88631.1"/>
    <property type="molecule type" value="Genomic_DNA"/>
</dbReference>
<evidence type="ECO:0000256" key="5">
    <source>
        <dbReference type="ARBA" id="ARBA00022989"/>
    </source>
</evidence>
<comment type="caution">
    <text evidence="8">The sequence shown here is derived from an EMBL/GenBank/DDBJ whole genome shotgun (WGS) entry which is preliminary data.</text>
</comment>
<keyword evidence="6 7" id="KW-0472">Membrane</keyword>
<name>A0A178IGA6_9BACT</name>
<accession>A0A178IGA6</accession>
<feature type="transmembrane region" description="Helical" evidence="7">
    <location>
        <begin position="122"/>
        <end position="144"/>
    </location>
</feature>
<comment type="similarity">
    <text evidence="2">Belongs to the FliR/MopE/SpaR family.</text>
</comment>
<evidence type="ECO:0000313" key="8">
    <source>
        <dbReference type="EMBL" id="OAM88631.1"/>
    </source>
</evidence>
<dbReference type="GO" id="GO:0005886">
    <property type="term" value="C:plasma membrane"/>
    <property type="evidence" value="ECO:0007669"/>
    <property type="project" value="UniProtKB-SubCell"/>
</dbReference>
<dbReference type="STRING" id="1184151.AW736_16340"/>
<feature type="transmembrane region" description="Helical" evidence="7">
    <location>
        <begin position="214"/>
        <end position="235"/>
    </location>
</feature>
<keyword evidence="5 7" id="KW-1133">Transmembrane helix</keyword>
<keyword evidence="3" id="KW-1003">Cell membrane</keyword>
<evidence type="ECO:0000256" key="4">
    <source>
        <dbReference type="ARBA" id="ARBA00022692"/>
    </source>
</evidence>
<proteinExistence type="inferred from homology"/>
<dbReference type="RefSeq" id="WP_068771366.1">
    <property type="nucleotide sequence ID" value="NZ_KV441841.1"/>
</dbReference>
<dbReference type="PANTHER" id="PTHR30065">
    <property type="entry name" value="FLAGELLAR BIOSYNTHETIC PROTEIN FLIR"/>
    <property type="match status" value="1"/>
</dbReference>
<dbReference type="GO" id="GO:0006605">
    <property type="term" value="P:protein targeting"/>
    <property type="evidence" value="ECO:0007669"/>
    <property type="project" value="InterPro"/>
</dbReference>
<dbReference type="AlphaFoldDB" id="A0A178IGA6"/>
<evidence type="ECO:0000256" key="6">
    <source>
        <dbReference type="ARBA" id="ARBA00023136"/>
    </source>
</evidence>
<comment type="subcellular location">
    <subcellularLocation>
        <location evidence="1">Cell membrane</location>
        <topology evidence="1">Multi-pass membrane protein</topology>
    </subcellularLocation>
</comment>
<evidence type="ECO:0000256" key="7">
    <source>
        <dbReference type="SAM" id="Phobius"/>
    </source>
</evidence>
<organism evidence="8 9">
    <name type="scientific">Termitidicoccus mucosus</name>
    <dbReference type="NCBI Taxonomy" id="1184151"/>
    <lineage>
        <taxon>Bacteria</taxon>
        <taxon>Pseudomonadati</taxon>
        <taxon>Verrucomicrobiota</taxon>
        <taxon>Opitutia</taxon>
        <taxon>Opitutales</taxon>
        <taxon>Opitutaceae</taxon>
        <taxon>Termitidicoccus</taxon>
    </lineage>
</organism>
<keyword evidence="9" id="KW-1185">Reference proteome</keyword>
<dbReference type="OrthoDB" id="9807748at2"/>
<feature type="transmembrane region" description="Helical" evidence="7">
    <location>
        <begin position="65"/>
        <end position="87"/>
    </location>
</feature>
<dbReference type="Proteomes" id="UP000078486">
    <property type="component" value="Unassembled WGS sequence"/>
</dbReference>
<dbReference type="PRINTS" id="PR00953">
    <property type="entry name" value="TYPE3IMRPROT"/>
</dbReference>
<evidence type="ECO:0000256" key="3">
    <source>
        <dbReference type="ARBA" id="ARBA00022475"/>
    </source>
</evidence>
<reference evidence="8 9" key="1">
    <citation type="submission" date="2016-01" db="EMBL/GenBank/DDBJ databases">
        <title>High potential of lignocellulose degradation of a new Verrucomicrobia species.</title>
        <authorList>
            <person name="Wang Y."/>
            <person name="Shi Y."/>
            <person name="Qiu Z."/>
            <person name="Liu S."/>
            <person name="Yang H."/>
        </authorList>
    </citation>
    <scope>NUCLEOTIDE SEQUENCE [LARGE SCALE GENOMIC DNA]</scope>
    <source>
        <strain evidence="8 9">TSB47</strain>
    </source>
</reference>
<feature type="transmembrane region" description="Helical" evidence="7">
    <location>
        <begin position="156"/>
        <end position="174"/>
    </location>
</feature>
<feature type="transmembrane region" description="Helical" evidence="7">
    <location>
        <begin position="5"/>
        <end position="23"/>
    </location>
</feature>
<evidence type="ECO:0000256" key="2">
    <source>
        <dbReference type="ARBA" id="ARBA00009772"/>
    </source>
</evidence>
<gene>
    <name evidence="8" type="ORF">AW736_16340</name>
</gene>
<protein>
    <submittedName>
        <fullName evidence="8">Type III secretion protein</fullName>
    </submittedName>
</protein>
<dbReference type="InterPro" id="IPR002010">
    <property type="entry name" value="T3SS_IM_R"/>
</dbReference>
<feature type="transmembrane region" description="Helical" evidence="7">
    <location>
        <begin position="35"/>
        <end position="53"/>
    </location>
</feature>
<feature type="transmembrane region" description="Helical" evidence="7">
    <location>
        <begin position="180"/>
        <end position="202"/>
    </location>
</feature>
<evidence type="ECO:0000313" key="9">
    <source>
        <dbReference type="Proteomes" id="UP000078486"/>
    </source>
</evidence>
<dbReference type="PANTHER" id="PTHR30065:SF1">
    <property type="entry name" value="SURFACE PRESENTATION OF ANTIGENS PROTEIN SPAR"/>
    <property type="match status" value="1"/>
</dbReference>
<evidence type="ECO:0000256" key="1">
    <source>
        <dbReference type="ARBA" id="ARBA00004651"/>
    </source>
</evidence>
<dbReference type="Pfam" id="PF01311">
    <property type="entry name" value="Bac_export_1"/>
    <property type="match status" value="1"/>
</dbReference>